<dbReference type="InterPro" id="IPR003855">
    <property type="entry name" value="K+_transporter"/>
</dbReference>
<keyword evidence="2" id="KW-1133">Transmembrane helix</keyword>
<dbReference type="PANTHER" id="PTHR30540">
    <property type="entry name" value="OSMOTIC STRESS POTASSIUM TRANSPORTER"/>
    <property type="match status" value="1"/>
</dbReference>
<comment type="similarity">
    <text evidence="1">Belongs to the HAK/KUP transporter (TC 2.A.72.3) family.</text>
</comment>
<keyword evidence="5" id="KW-1185">Reference proteome</keyword>
<dbReference type="Proteomes" id="UP001054889">
    <property type="component" value="Unassembled WGS sequence"/>
</dbReference>
<evidence type="ECO:0000256" key="2">
    <source>
        <dbReference type="SAM" id="Phobius"/>
    </source>
</evidence>
<feature type="transmembrane region" description="Helical" evidence="2">
    <location>
        <begin position="181"/>
        <end position="213"/>
    </location>
</feature>
<dbReference type="PANTHER" id="PTHR30540:SF112">
    <property type="entry name" value="POTASSIUM TRANSPORTER 27"/>
    <property type="match status" value="1"/>
</dbReference>
<gene>
    <name evidence="4" type="primary">ga12543</name>
    <name evidence="4" type="ORF">PR202_ga12543</name>
</gene>
<evidence type="ECO:0000259" key="3">
    <source>
        <dbReference type="Pfam" id="PF02705"/>
    </source>
</evidence>
<sequence length="542" mass="60820">MAQAADRASMEEIIVVDDENELDVPPVQRQDSLYVAATRATRENHHGQDSWAKTLRLAFQCVGILYGDIGTSPLFVYSSTFREGVGHPDDLLGALSLIIYSFLLFTVVKYVYIALRANDDGDGGTFALYTLISRHARVSLIPNQQAEDQLIATYNRGKPPATLRRAEWMKELLETNMTVKISIFLLTMLATAMVISDAVLTPAISVLSAVGGLKEKAAYLTTDEIVWITVAILVFLFAIQRFGTAKVGYLFAPIILLWLILIGGVGVYNLIKYDTGVLRAFNMKYIIDYFRRNKKKGWVSLGGILLCFTGTEALFSDLGYFSIRSIQLSFGFGLVPSVLLAYIGQAAYLRVDQEDSKVFQCVARYGYRDPFEESKDFVDALVERLQYYIRDVNLYSIGCHATMIKSSSHCSSHVESFGSHEKPSVRAIYAEEMITPAESFSENTMHASGRSKHFSEFQEGKMNIEDMMKIQQDQQFILGEMSKGVIYIFGESEVVARPNSSFLKKVVVNHLYSFLRKNFRNGDKLMSIPRSHVLKVGISYEV</sequence>
<feature type="transmembrane region" description="Helical" evidence="2">
    <location>
        <begin position="225"/>
        <end position="243"/>
    </location>
</feature>
<evidence type="ECO:0000313" key="5">
    <source>
        <dbReference type="Proteomes" id="UP001054889"/>
    </source>
</evidence>
<dbReference type="GO" id="GO:0016020">
    <property type="term" value="C:membrane"/>
    <property type="evidence" value="ECO:0007669"/>
    <property type="project" value="UniProtKB-SubCell"/>
</dbReference>
<feature type="transmembrane region" description="Helical" evidence="2">
    <location>
        <begin position="249"/>
        <end position="271"/>
    </location>
</feature>
<dbReference type="Pfam" id="PF02705">
    <property type="entry name" value="K_trans"/>
    <property type="match status" value="1"/>
</dbReference>
<evidence type="ECO:0000313" key="4">
    <source>
        <dbReference type="EMBL" id="GJM95765.1"/>
    </source>
</evidence>
<organism evidence="4 5">
    <name type="scientific">Eleusine coracana subsp. coracana</name>
    <dbReference type="NCBI Taxonomy" id="191504"/>
    <lineage>
        <taxon>Eukaryota</taxon>
        <taxon>Viridiplantae</taxon>
        <taxon>Streptophyta</taxon>
        <taxon>Embryophyta</taxon>
        <taxon>Tracheophyta</taxon>
        <taxon>Spermatophyta</taxon>
        <taxon>Magnoliopsida</taxon>
        <taxon>Liliopsida</taxon>
        <taxon>Poales</taxon>
        <taxon>Poaceae</taxon>
        <taxon>PACMAD clade</taxon>
        <taxon>Chloridoideae</taxon>
        <taxon>Cynodonteae</taxon>
        <taxon>Eleusininae</taxon>
        <taxon>Eleusine</taxon>
    </lineage>
</organism>
<feature type="transmembrane region" description="Helical" evidence="2">
    <location>
        <begin position="91"/>
        <end position="113"/>
    </location>
</feature>
<dbReference type="EMBL" id="BQKI01000006">
    <property type="protein sequence ID" value="GJM95765.1"/>
    <property type="molecule type" value="Genomic_DNA"/>
</dbReference>
<comment type="caution">
    <text evidence="4">The sequence shown here is derived from an EMBL/GenBank/DDBJ whole genome shotgun (WGS) entry which is preliminary data.</text>
</comment>
<dbReference type="InterPro" id="IPR053951">
    <property type="entry name" value="K_trans_N"/>
</dbReference>
<proteinExistence type="inferred from homology"/>
<evidence type="ECO:0000256" key="1">
    <source>
        <dbReference type="ARBA" id="ARBA00008440"/>
    </source>
</evidence>
<protein>
    <recommendedName>
        <fullName evidence="3">K+ potassium transporter integral membrane domain-containing protein</fullName>
    </recommendedName>
</protein>
<dbReference type="GO" id="GO:0015079">
    <property type="term" value="F:potassium ion transmembrane transporter activity"/>
    <property type="evidence" value="ECO:0007669"/>
    <property type="project" value="InterPro"/>
</dbReference>
<keyword evidence="2" id="KW-0812">Transmembrane</keyword>
<dbReference type="AlphaFoldDB" id="A0AAV5CCE6"/>
<reference evidence="4" key="2">
    <citation type="submission" date="2021-12" db="EMBL/GenBank/DDBJ databases">
        <title>Resequencing data analysis of finger millet.</title>
        <authorList>
            <person name="Hatakeyama M."/>
            <person name="Aluri S."/>
            <person name="Balachadran M.T."/>
            <person name="Sivarajan S.R."/>
            <person name="Poveda L."/>
            <person name="Shimizu-Inatsugi R."/>
            <person name="Schlapbach R."/>
            <person name="Sreeman S.M."/>
            <person name="Shimizu K.K."/>
        </authorList>
    </citation>
    <scope>NUCLEOTIDE SEQUENCE</scope>
</reference>
<feature type="transmembrane region" description="Helical" evidence="2">
    <location>
        <begin position="298"/>
        <end position="316"/>
    </location>
</feature>
<keyword evidence="2" id="KW-0472">Membrane</keyword>
<name>A0AAV5CCE6_ELECO</name>
<feature type="domain" description="K+ potassium transporter integral membrane" evidence="3">
    <location>
        <begin position="57"/>
        <end position="356"/>
    </location>
</feature>
<reference evidence="4" key="1">
    <citation type="journal article" date="2018" name="DNA Res.">
        <title>Multiple hybrid de novo genome assembly of finger millet, an orphan allotetraploid crop.</title>
        <authorList>
            <person name="Hatakeyama M."/>
            <person name="Aluri S."/>
            <person name="Balachadran M.T."/>
            <person name="Sivarajan S.R."/>
            <person name="Patrignani A."/>
            <person name="Gruter S."/>
            <person name="Poveda L."/>
            <person name="Shimizu-Inatsugi R."/>
            <person name="Baeten J."/>
            <person name="Francoijs K.J."/>
            <person name="Nataraja K.N."/>
            <person name="Reddy Y.A.N."/>
            <person name="Phadnis S."/>
            <person name="Ravikumar R.L."/>
            <person name="Schlapbach R."/>
            <person name="Sreeman S.M."/>
            <person name="Shimizu K.K."/>
        </authorList>
    </citation>
    <scope>NUCLEOTIDE SEQUENCE</scope>
</reference>
<accession>A0AAV5CCE6</accession>
<feature type="transmembrane region" description="Helical" evidence="2">
    <location>
        <begin position="328"/>
        <end position="349"/>
    </location>
</feature>